<dbReference type="Proteomes" id="UP000032141">
    <property type="component" value="Unassembled WGS sequence"/>
</dbReference>
<dbReference type="PANTHER" id="PTHR33240">
    <property type="entry name" value="OS08G0508500 PROTEIN"/>
    <property type="match status" value="1"/>
</dbReference>
<dbReference type="HOGENOM" id="CLU_1117069_0_0_1"/>
<feature type="compositionally biased region" description="Basic and acidic residues" evidence="1">
    <location>
        <begin position="60"/>
        <end position="75"/>
    </location>
</feature>
<evidence type="ECO:0000256" key="1">
    <source>
        <dbReference type="SAM" id="MobiDB-lite"/>
    </source>
</evidence>
<dbReference type="eggNOG" id="KOG0017">
    <property type="taxonomic scope" value="Eukaryota"/>
</dbReference>
<evidence type="ECO:0000313" key="3">
    <source>
        <dbReference type="Proteomes" id="UP000032141"/>
    </source>
</evidence>
<keyword evidence="3" id="KW-1185">Reference proteome</keyword>
<proteinExistence type="predicted"/>
<reference evidence="2" key="2">
    <citation type="submission" date="2015-06" db="UniProtKB">
        <authorList>
            <consortium name="EnsemblPlants"/>
        </authorList>
    </citation>
    <scope>IDENTIFICATION</scope>
</reference>
<dbReference type="CDD" id="cd00303">
    <property type="entry name" value="retropepsin_like"/>
    <property type="match status" value="1"/>
</dbReference>
<accession>A0A0D2ZR95</accession>
<dbReference type="AlphaFoldDB" id="A0A0D2ZR95"/>
<dbReference type="Gramene" id="Bo00810s010.1">
    <property type="protein sequence ID" value="Bo00810s010.1"/>
    <property type="gene ID" value="Bo00810s010"/>
</dbReference>
<dbReference type="EnsemblPlants" id="Bo00810s010.1">
    <property type="protein sequence ID" value="Bo00810s010.1"/>
    <property type="gene ID" value="Bo00810s010"/>
</dbReference>
<feature type="compositionally biased region" description="Basic and acidic residues" evidence="1">
    <location>
        <begin position="91"/>
        <end position="101"/>
    </location>
</feature>
<organism evidence="2 3">
    <name type="scientific">Brassica oleracea var. oleracea</name>
    <dbReference type="NCBI Taxonomy" id="109376"/>
    <lineage>
        <taxon>Eukaryota</taxon>
        <taxon>Viridiplantae</taxon>
        <taxon>Streptophyta</taxon>
        <taxon>Embryophyta</taxon>
        <taxon>Tracheophyta</taxon>
        <taxon>Spermatophyta</taxon>
        <taxon>Magnoliopsida</taxon>
        <taxon>eudicotyledons</taxon>
        <taxon>Gunneridae</taxon>
        <taxon>Pentapetalae</taxon>
        <taxon>rosids</taxon>
        <taxon>malvids</taxon>
        <taxon>Brassicales</taxon>
        <taxon>Brassicaceae</taxon>
        <taxon>Brassiceae</taxon>
        <taxon>Brassica</taxon>
    </lineage>
</organism>
<dbReference type="PANTHER" id="PTHR33240:SF8">
    <property type="entry name" value="OS03G0439900 PROTEIN"/>
    <property type="match status" value="1"/>
</dbReference>
<sequence length="249" mass="27740">MPRLLSHEAKFHQTFPPTRLRVSQAARNHSTVNCKVLGARLAAKLIAGELTEVTSLKDLVRESDRPQRNDKDPQMEKSFQGNQLGEKRRRRQDEKGNENNHRRVNMIIGGTQYCSDTVSAIKAYQRKAESVNLLTLSAPSDFPKGAITFDDEEAGGIDQPRCNPLVIDLVIRDLQVARVLIDMGSLVNFIFRDALKRMNVELGEVVPSPKPLTDFSGTTSMTVRSIKLPIAAKEVTKIVDFAVVNHPAI</sequence>
<feature type="region of interest" description="Disordered" evidence="1">
    <location>
        <begin position="60"/>
        <end position="104"/>
    </location>
</feature>
<dbReference type="OMA" id="SHEAKFH"/>
<evidence type="ECO:0000313" key="2">
    <source>
        <dbReference type="EnsemblPlants" id="Bo00810s010.1"/>
    </source>
</evidence>
<protein>
    <submittedName>
        <fullName evidence="2">Uncharacterized protein</fullName>
    </submittedName>
</protein>
<name>A0A0D2ZR95_BRAOL</name>
<reference evidence="2" key="1">
    <citation type="journal article" date="2014" name="Genome Biol.">
        <title>Transcriptome and methylome profiling reveals relics of genome dominance in the mesopolyploid Brassica oleracea.</title>
        <authorList>
            <person name="Parkin I.A."/>
            <person name="Koh C."/>
            <person name="Tang H."/>
            <person name="Robinson S.J."/>
            <person name="Kagale S."/>
            <person name="Clarke W.E."/>
            <person name="Town C.D."/>
            <person name="Nixon J."/>
            <person name="Krishnakumar V."/>
            <person name="Bidwell S.L."/>
            <person name="Denoeud F."/>
            <person name="Belcram H."/>
            <person name="Links M.G."/>
            <person name="Just J."/>
            <person name="Clarke C."/>
            <person name="Bender T."/>
            <person name="Huebert T."/>
            <person name="Mason A.S."/>
            <person name="Pires J.C."/>
            <person name="Barker G."/>
            <person name="Moore J."/>
            <person name="Walley P.G."/>
            <person name="Manoli S."/>
            <person name="Batley J."/>
            <person name="Edwards D."/>
            <person name="Nelson M.N."/>
            <person name="Wang X."/>
            <person name="Paterson A.H."/>
            <person name="King G."/>
            <person name="Bancroft I."/>
            <person name="Chalhoub B."/>
            <person name="Sharpe A.G."/>
        </authorList>
    </citation>
    <scope>NUCLEOTIDE SEQUENCE [LARGE SCALE GENOMIC DNA]</scope>
    <source>
        <strain evidence="2">cv. TO1000</strain>
    </source>
</reference>